<dbReference type="InterPro" id="IPR038257">
    <property type="entry name" value="CRISPR-assoc_Cas3_HD_sf"/>
</dbReference>
<evidence type="ECO:0000256" key="7">
    <source>
        <dbReference type="ARBA" id="ARBA00022806"/>
    </source>
</evidence>
<dbReference type="CDD" id="cd17930">
    <property type="entry name" value="DEXHc_cas3"/>
    <property type="match status" value="1"/>
</dbReference>
<dbReference type="Pfam" id="PF22590">
    <property type="entry name" value="Cas3-like_C_2"/>
    <property type="match status" value="1"/>
</dbReference>
<dbReference type="AlphaFoldDB" id="A0AAE3KLI6"/>
<evidence type="ECO:0000256" key="5">
    <source>
        <dbReference type="ARBA" id="ARBA00022741"/>
    </source>
</evidence>
<comment type="caution">
    <text evidence="12">The sequence shown here is derived from an EMBL/GenBank/DDBJ whole genome shotgun (WGS) entry which is preliminary data.</text>
</comment>
<keyword evidence="4" id="KW-0479">Metal-binding</keyword>
<keyword evidence="8" id="KW-0067">ATP-binding</keyword>
<organism evidence="12 13">
    <name type="scientific">Goodfellowiella coeruleoviolacea</name>
    <dbReference type="NCBI Taxonomy" id="334858"/>
    <lineage>
        <taxon>Bacteria</taxon>
        <taxon>Bacillati</taxon>
        <taxon>Actinomycetota</taxon>
        <taxon>Actinomycetes</taxon>
        <taxon>Pseudonocardiales</taxon>
        <taxon>Pseudonocardiaceae</taxon>
        <taxon>Goodfellowiella</taxon>
    </lineage>
</organism>
<comment type="similarity">
    <text evidence="2">In the central section; belongs to the CRISPR-associated helicase Cas3 family.</text>
</comment>
<keyword evidence="5" id="KW-0547">Nucleotide-binding</keyword>
<feature type="compositionally biased region" description="Basic and acidic residues" evidence="10">
    <location>
        <begin position="838"/>
        <end position="854"/>
    </location>
</feature>
<proteinExistence type="inferred from homology"/>
<evidence type="ECO:0000313" key="13">
    <source>
        <dbReference type="Proteomes" id="UP001206128"/>
    </source>
</evidence>
<dbReference type="Proteomes" id="UP001206128">
    <property type="component" value="Unassembled WGS sequence"/>
</dbReference>
<dbReference type="SUPFAM" id="SSF52540">
    <property type="entry name" value="P-loop containing nucleoside triphosphate hydrolases"/>
    <property type="match status" value="1"/>
</dbReference>
<dbReference type="PANTHER" id="PTHR47963:SF9">
    <property type="entry name" value="CRISPR-ASSOCIATED ENDONUCLEASE_HELICASE CAS3"/>
    <property type="match status" value="1"/>
</dbReference>
<keyword evidence="6" id="KW-0378">Hydrolase</keyword>
<dbReference type="CDD" id="cd09641">
    <property type="entry name" value="Cas3''_I"/>
    <property type="match status" value="1"/>
</dbReference>
<name>A0AAE3KLI6_9PSEU</name>
<dbReference type="PANTHER" id="PTHR47963">
    <property type="entry name" value="DEAD-BOX ATP-DEPENDENT RNA HELICASE 47, MITOCHONDRIAL"/>
    <property type="match status" value="1"/>
</dbReference>
<dbReference type="GO" id="GO:0003723">
    <property type="term" value="F:RNA binding"/>
    <property type="evidence" value="ECO:0007669"/>
    <property type="project" value="TreeGrafter"/>
</dbReference>
<keyword evidence="7" id="KW-0347">Helicase</keyword>
<evidence type="ECO:0000313" key="12">
    <source>
        <dbReference type="EMBL" id="MCP2166583.1"/>
    </source>
</evidence>
<sequence length="1065" mass="116671">MCGWFGGHGEMGMGGFRPDVPGCPKLSGSLYTLLALSAAKTKGGCVQFEDDPRIERWLGVVWGKSKEKAGGVTNLLMSHLVDTAAVGEVIWDRYLAPATRDLLDEVAGGHGRGRKLFAWLCGIHDCGKATPAHQRLWPEGAQAVRDAGLTWNEPTAARSRWRHDRAGGYLLRHALRQAGWHPDQVAWVWPLVAGHHGLFPSEGQLPEPRKAKGQLRGNCDWQRVQQVVIELLTRELGFPDLKAVQPAVVPSRAAQLHLSGLVVMADWIASDENHFTGVDDLSRVSIEASRGRAERAWAELGLRGGWGARSEPGPGVFEERFHDPARQSQKLVIEVVRAMTDPGLVVVEAPMGEGKTKAALVAAEILAARFGADGVFVGMPTQATSDPIFTQVRTWLEGIDPALPTQVALLHGKRMFNAEWRRLLESSRDGSQERFGGVDEFGMAEDDDLYGVTPNRAVGQGERQVPAEWFLGAKRGLLCPFVVGTIDQLLLAATRTKHVMLRMSGLMGKVVVLDEVHAADVYMSRFLTEGLRWLGQARVPVVLLSATLPPAQRQQLVEAYLAGAASREEFTLDKPIRAAGYPCVTTAWIDPTSHTPVITSRDTTPWRADLDVDVEVLAERIPGKRANRDQRRQAQEAADLAVARLLKRRLQDGGCALVIRNTVARAQSLYELLRQPDWFGEDVALLHARLATQERADRTERCLNLLGPAAGHAEPAETSARGSSGSETSADETKIRRPRRFVLVATQLAEQSFDVDSDLLVTDLTTIDLLLQRIGRLHRHDGIDRPPGVDRPRVVVTGFDPGAGAVPDILYASEGIYGRYLLQRSAAEVLRAAAESTLDERNPDTEDCAPHPADHQASAGEPGQGWKVPSQVPELVARVYDPTCPVVPEDWRGAEQAAWQEWEQRQRTRAEQADTYLLTRLGEHENRTLAGLHFAGASAGGTEKAVEALVRDGERSVEVILVVHDGDRYRTLAGRALTHNGDVASELLDEVLGATVRLPSKFTDLALERLTPLAGWYGHPWLRHSLALVLDEAGRATVDGQPFCLPNGTTLRYDKELGLVEETTP</sequence>
<evidence type="ECO:0000256" key="10">
    <source>
        <dbReference type="SAM" id="MobiDB-lite"/>
    </source>
</evidence>
<dbReference type="InterPro" id="IPR027417">
    <property type="entry name" value="P-loop_NTPase"/>
</dbReference>
<keyword evidence="3" id="KW-0540">Nuclease</keyword>
<evidence type="ECO:0000256" key="3">
    <source>
        <dbReference type="ARBA" id="ARBA00022722"/>
    </source>
</evidence>
<feature type="domain" description="HD Cas3-type" evidence="11">
    <location>
        <begin position="69"/>
        <end position="268"/>
    </location>
</feature>
<dbReference type="NCBIfam" id="TIGR01587">
    <property type="entry name" value="cas3_core"/>
    <property type="match status" value="1"/>
</dbReference>
<dbReference type="GO" id="GO:0046872">
    <property type="term" value="F:metal ion binding"/>
    <property type="evidence" value="ECO:0007669"/>
    <property type="project" value="UniProtKB-KW"/>
</dbReference>
<reference evidence="12" key="1">
    <citation type="submission" date="2022-06" db="EMBL/GenBank/DDBJ databases">
        <title>Genomic Encyclopedia of Archaeal and Bacterial Type Strains, Phase II (KMG-II): from individual species to whole genera.</title>
        <authorList>
            <person name="Goeker M."/>
        </authorList>
    </citation>
    <scope>NUCLEOTIDE SEQUENCE</scope>
    <source>
        <strain evidence="12">DSM 43935</strain>
    </source>
</reference>
<keyword evidence="13" id="KW-1185">Reference proteome</keyword>
<keyword evidence="9" id="KW-0051">Antiviral defense</keyword>
<dbReference type="PROSITE" id="PS51643">
    <property type="entry name" value="HD_CAS3"/>
    <property type="match status" value="1"/>
</dbReference>
<dbReference type="Pfam" id="PF18019">
    <property type="entry name" value="Cas3_HD"/>
    <property type="match status" value="1"/>
</dbReference>
<dbReference type="GO" id="GO:0016787">
    <property type="term" value="F:hydrolase activity"/>
    <property type="evidence" value="ECO:0007669"/>
    <property type="project" value="UniProtKB-KW"/>
</dbReference>
<feature type="region of interest" description="Disordered" evidence="10">
    <location>
        <begin position="708"/>
        <end position="733"/>
    </location>
</feature>
<dbReference type="NCBIfam" id="TIGR01596">
    <property type="entry name" value="cas3_HD"/>
    <property type="match status" value="1"/>
</dbReference>
<dbReference type="GO" id="GO:0004518">
    <property type="term" value="F:nuclease activity"/>
    <property type="evidence" value="ECO:0007669"/>
    <property type="project" value="UniProtKB-KW"/>
</dbReference>
<dbReference type="Pfam" id="PF18395">
    <property type="entry name" value="Cas3_C"/>
    <property type="match status" value="1"/>
</dbReference>
<dbReference type="GO" id="GO:0003724">
    <property type="term" value="F:RNA helicase activity"/>
    <property type="evidence" value="ECO:0007669"/>
    <property type="project" value="TreeGrafter"/>
</dbReference>
<dbReference type="Gene3D" id="1.10.3210.30">
    <property type="match status" value="1"/>
</dbReference>
<dbReference type="GO" id="GO:0051607">
    <property type="term" value="P:defense response to virus"/>
    <property type="evidence" value="ECO:0007669"/>
    <property type="project" value="UniProtKB-KW"/>
</dbReference>
<evidence type="ECO:0000256" key="9">
    <source>
        <dbReference type="ARBA" id="ARBA00023118"/>
    </source>
</evidence>
<accession>A0AAE3KLI6</accession>
<feature type="region of interest" description="Disordered" evidence="10">
    <location>
        <begin position="836"/>
        <end position="866"/>
    </location>
</feature>
<dbReference type="GO" id="GO:0005524">
    <property type="term" value="F:ATP binding"/>
    <property type="evidence" value="ECO:0007669"/>
    <property type="project" value="UniProtKB-KW"/>
</dbReference>
<dbReference type="InterPro" id="IPR006483">
    <property type="entry name" value="CRISPR-assoc_Cas3_HD"/>
</dbReference>
<evidence type="ECO:0000256" key="2">
    <source>
        <dbReference type="ARBA" id="ARBA00009046"/>
    </source>
</evidence>
<evidence type="ECO:0000256" key="4">
    <source>
        <dbReference type="ARBA" id="ARBA00022723"/>
    </source>
</evidence>
<evidence type="ECO:0000256" key="8">
    <source>
        <dbReference type="ARBA" id="ARBA00022840"/>
    </source>
</evidence>
<dbReference type="InterPro" id="IPR041372">
    <property type="entry name" value="Cas3_C"/>
</dbReference>
<dbReference type="Gene3D" id="3.40.50.300">
    <property type="entry name" value="P-loop containing nucleotide triphosphate hydrolases"/>
    <property type="match status" value="2"/>
</dbReference>
<dbReference type="InterPro" id="IPR050547">
    <property type="entry name" value="DEAD_box_RNA_helicases"/>
</dbReference>
<evidence type="ECO:0000256" key="6">
    <source>
        <dbReference type="ARBA" id="ARBA00022801"/>
    </source>
</evidence>
<dbReference type="InterPro" id="IPR054712">
    <property type="entry name" value="Cas3-like_dom"/>
</dbReference>
<dbReference type="EMBL" id="JAMTCK010000007">
    <property type="protein sequence ID" value="MCP2166583.1"/>
    <property type="molecule type" value="Genomic_DNA"/>
</dbReference>
<comment type="similarity">
    <text evidence="1">In the N-terminal section; belongs to the CRISPR-associated nuclease Cas3-HD family.</text>
</comment>
<protein>
    <submittedName>
        <fullName evidence="12">CRISPR-associated helicase, Cas3 family</fullName>
    </submittedName>
</protein>
<dbReference type="InterPro" id="IPR006474">
    <property type="entry name" value="Helicase_Cas3_CRISPR-ass_core"/>
</dbReference>
<gene>
    <name evidence="12" type="ORF">LX83_003451</name>
</gene>
<evidence type="ECO:0000256" key="1">
    <source>
        <dbReference type="ARBA" id="ARBA00006847"/>
    </source>
</evidence>
<evidence type="ECO:0000259" key="11">
    <source>
        <dbReference type="PROSITE" id="PS51643"/>
    </source>
</evidence>